<keyword evidence="2" id="KW-1185">Reference proteome</keyword>
<dbReference type="RefSeq" id="WP_048619736.1">
    <property type="nucleotide sequence ID" value="NZ_CABMLM010000006.1"/>
</dbReference>
<evidence type="ECO:0000313" key="1">
    <source>
        <dbReference type="EMBL" id="AKP34837.1"/>
    </source>
</evidence>
<evidence type="ECO:0000313" key="2">
    <source>
        <dbReference type="Proteomes" id="UP000069914"/>
    </source>
</evidence>
<proteinExistence type="predicted"/>
<reference evidence="1 2" key="1">
    <citation type="journal article" date="2015" name="Genome Announc.">
        <title>De Novo Genome Sequence of Yersinia aleksiciae Y159T.</title>
        <authorList>
            <person name="Sprague L.D."/>
            <person name="Neubauer H."/>
        </authorList>
    </citation>
    <scope>NUCLEOTIDE SEQUENCE [LARGE SCALE GENOMIC DNA]</scope>
    <source>
        <strain evidence="1 2">159</strain>
    </source>
</reference>
<organism evidence="1 2">
    <name type="scientific">Yersinia aleksiciae</name>
    <dbReference type="NCBI Taxonomy" id="263819"/>
    <lineage>
        <taxon>Bacteria</taxon>
        <taxon>Pseudomonadati</taxon>
        <taxon>Pseudomonadota</taxon>
        <taxon>Gammaproteobacteria</taxon>
        <taxon>Enterobacterales</taxon>
        <taxon>Yersiniaceae</taxon>
        <taxon>Yersinia</taxon>
    </lineage>
</organism>
<protein>
    <submittedName>
        <fullName evidence="1">Uncharacterized protein</fullName>
    </submittedName>
</protein>
<dbReference type="EMBL" id="CP011975">
    <property type="protein sequence ID" value="AKP34837.1"/>
    <property type="molecule type" value="Genomic_DNA"/>
</dbReference>
<sequence>MGLMSFVRESFYVAKELINHDPNDKSFLKAKPEVFDWAEKNKINRLIGILNKEEKEKTVIDKLSVPIEIDKMLNKSKEHLDCFLLKAQEDEGSCSYLIERSQCDFVGGISKERPEMRLELVKFVKNHVVNEIIGKVDLTCERAASSYSKFIDLGSLILYELKDSISNLGETNEKIKFLDSVSGSEHISSDLTDHINKHASYNVEPEIFYPLIVKYYEHKAESLFLPSMEELGTLINSVVNRVVEQLEYTKSLSDSELEELLNRSTGTRHAIHFPQIV</sequence>
<accession>A0ABM5UG71</accession>
<name>A0ABM5UG71_YERAE</name>
<dbReference type="Proteomes" id="UP000069914">
    <property type="component" value="Chromosome"/>
</dbReference>
<gene>
    <name evidence="1" type="ORF">ACZ76_15570</name>
</gene>
<dbReference type="GeneID" id="61902255"/>